<organism evidence="2 3">
    <name type="scientific">Trichonephila clavipes</name>
    <name type="common">Golden silk orbweaver</name>
    <name type="synonym">Nephila clavipes</name>
    <dbReference type="NCBI Taxonomy" id="2585209"/>
    <lineage>
        <taxon>Eukaryota</taxon>
        <taxon>Metazoa</taxon>
        <taxon>Ecdysozoa</taxon>
        <taxon>Arthropoda</taxon>
        <taxon>Chelicerata</taxon>
        <taxon>Arachnida</taxon>
        <taxon>Araneae</taxon>
        <taxon>Araneomorphae</taxon>
        <taxon>Entelegynae</taxon>
        <taxon>Araneoidea</taxon>
        <taxon>Nephilidae</taxon>
        <taxon>Trichonephila</taxon>
    </lineage>
</organism>
<evidence type="ECO:0000313" key="2">
    <source>
        <dbReference type="EMBL" id="GFY17950.1"/>
    </source>
</evidence>
<dbReference type="Proteomes" id="UP000887159">
    <property type="component" value="Unassembled WGS sequence"/>
</dbReference>
<evidence type="ECO:0000256" key="1">
    <source>
        <dbReference type="SAM" id="MobiDB-lite"/>
    </source>
</evidence>
<accession>A0A8X6SUE5</accession>
<dbReference type="EMBL" id="BMAU01021347">
    <property type="protein sequence ID" value="GFY17950.1"/>
    <property type="molecule type" value="Genomic_DNA"/>
</dbReference>
<protein>
    <submittedName>
        <fullName evidence="2">Uncharacterized protein</fullName>
    </submittedName>
</protein>
<proteinExistence type="predicted"/>
<evidence type="ECO:0000313" key="3">
    <source>
        <dbReference type="Proteomes" id="UP000887159"/>
    </source>
</evidence>
<gene>
    <name evidence="2" type="ORF">TNCV_3384431</name>
</gene>
<reference evidence="2" key="1">
    <citation type="submission" date="2020-08" db="EMBL/GenBank/DDBJ databases">
        <title>Multicomponent nature underlies the extraordinary mechanical properties of spider dragline silk.</title>
        <authorList>
            <person name="Kono N."/>
            <person name="Nakamura H."/>
            <person name="Mori M."/>
            <person name="Yoshida Y."/>
            <person name="Ohtoshi R."/>
            <person name="Malay A.D."/>
            <person name="Moran D.A.P."/>
            <person name="Tomita M."/>
            <person name="Numata K."/>
            <person name="Arakawa K."/>
        </authorList>
    </citation>
    <scope>NUCLEOTIDE SEQUENCE</scope>
</reference>
<dbReference type="AlphaFoldDB" id="A0A8X6SUE5"/>
<feature type="region of interest" description="Disordered" evidence="1">
    <location>
        <begin position="75"/>
        <end position="98"/>
    </location>
</feature>
<keyword evidence="3" id="KW-1185">Reference proteome</keyword>
<name>A0A8X6SUE5_TRICX</name>
<comment type="caution">
    <text evidence="2">The sequence shown here is derived from an EMBL/GenBank/DDBJ whole genome shotgun (WGS) entry which is preliminary data.</text>
</comment>
<sequence>MDYNFHIKSTKLEDSNISQEMKSLEELSKRNSKLNLDSHLSDLRVITACVIDLEISEFSTNFLKNAEGSELAISGHQHDHNVTNWSRGRQLDRKNGRQVSNLDAKNEAILALSPRFRQVPIESPL</sequence>